<dbReference type="EMBL" id="PDNA01000036">
    <property type="protein sequence ID" value="PGH21412.1"/>
    <property type="molecule type" value="Genomic_DNA"/>
</dbReference>
<name>A0A2B7YKP4_POLH7</name>
<reference evidence="1 2" key="1">
    <citation type="submission" date="2017-10" db="EMBL/GenBank/DDBJ databases">
        <title>Comparative genomics in systemic dimorphic fungi from Ajellomycetaceae.</title>
        <authorList>
            <person name="Munoz J.F."/>
            <person name="Mcewen J.G."/>
            <person name="Clay O.K."/>
            <person name="Cuomo C.A."/>
        </authorList>
    </citation>
    <scope>NUCLEOTIDE SEQUENCE [LARGE SCALE GENOMIC DNA]</scope>
    <source>
        <strain evidence="1 2">UAMH7299</strain>
    </source>
</reference>
<accession>A0A2B7YKP4</accession>
<dbReference type="InterPro" id="IPR052926">
    <property type="entry name" value="Metallo-beta-lactamase_dom"/>
</dbReference>
<sequence>MASNSLIEIDRLEALVIIDNELDIMSPVHNTGVQAAGLMGNIALDSDSTDGHDDDRGGSRELRMERICCAAHGLSVLVTATKDDVRRTMLFDVGPEEEAWERNVKRLQPDLAEVERIQLSHWHRDHSGGMLKAIRMIKHAKAAKGEGDQELIVDLHPSRPDNRGFTIGTESVSLEADPTFQDIEEAGGIVEKHSSTHTVLENMLLVSGEIPRQTEYENGLKNGIRFDRASGKWEEDEMIADERFLACNVKGKGIVVLTGCSHAGVVNATRHAVELIGKEVPLHAVIGGYHLSTSQPEHVSATVCDLKALDPAILLPGHCSGWRVKFEIEKELPGRLVPSSVGVKYTF</sequence>
<dbReference type="InterPro" id="IPR041712">
    <property type="entry name" value="DHPS-like_MBL-fold"/>
</dbReference>
<comment type="caution">
    <text evidence="1">The sequence shown here is derived from an EMBL/GenBank/DDBJ whole genome shotgun (WGS) entry which is preliminary data.</text>
</comment>
<dbReference type="PANTHER" id="PTHR13754">
    <property type="entry name" value="METALLO-BETA-LACTAMASE SUPERFAMILY PROTEIN"/>
    <property type="match status" value="1"/>
</dbReference>
<evidence type="ECO:0000313" key="2">
    <source>
        <dbReference type="Proteomes" id="UP000224634"/>
    </source>
</evidence>
<dbReference type="CDD" id="cd07713">
    <property type="entry name" value="DHPS-like_MBL-fold"/>
    <property type="match status" value="1"/>
</dbReference>
<dbReference type="OrthoDB" id="1470350at2759"/>
<protein>
    <recommendedName>
        <fullName evidence="3">Metallo-beta-lactamase domain-containing protein</fullName>
    </recommendedName>
</protein>
<keyword evidence="2" id="KW-1185">Reference proteome</keyword>
<evidence type="ECO:0008006" key="3">
    <source>
        <dbReference type="Google" id="ProtNLM"/>
    </source>
</evidence>
<evidence type="ECO:0000313" key="1">
    <source>
        <dbReference type="EMBL" id="PGH21412.1"/>
    </source>
</evidence>
<dbReference type="Proteomes" id="UP000224634">
    <property type="component" value="Unassembled WGS sequence"/>
</dbReference>
<proteinExistence type="predicted"/>
<dbReference type="PANTHER" id="PTHR13754:SF13">
    <property type="entry name" value="METALLO-BETA-LACTAMASE SUPERFAMILY PROTEIN (AFU_ORTHOLOGUE AFUA_3G07630)"/>
    <property type="match status" value="1"/>
</dbReference>
<organism evidence="1 2">
    <name type="scientific">Polytolypa hystricis (strain UAMH7299)</name>
    <dbReference type="NCBI Taxonomy" id="1447883"/>
    <lineage>
        <taxon>Eukaryota</taxon>
        <taxon>Fungi</taxon>
        <taxon>Dikarya</taxon>
        <taxon>Ascomycota</taxon>
        <taxon>Pezizomycotina</taxon>
        <taxon>Eurotiomycetes</taxon>
        <taxon>Eurotiomycetidae</taxon>
        <taxon>Onygenales</taxon>
        <taxon>Onygenales incertae sedis</taxon>
        <taxon>Polytolypa</taxon>
    </lineage>
</organism>
<dbReference type="Gene3D" id="3.60.15.10">
    <property type="entry name" value="Ribonuclease Z/Hydroxyacylglutathione hydrolase-like"/>
    <property type="match status" value="1"/>
</dbReference>
<dbReference type="GO" id="GO:0016740">
    <property type="term" value="F:transferase activity"/>
    <property type="evidence" value="ECO:0007669"/>
    <property type="project" value="TreeGrafter"/>
</dbReference>
<gene>
    <name evidence="1" type="ORF">AJ80_03329</name>
</gene>
<dbReference type="AlphaFoldDB" id="A0A2B7YKP4"/>
<dbReference type="SUPFAM" id="SSF56281">
    <property type="entry name" value="Metallo-hydrolase/oxidoreductase"/>
    <property type="match status" value="1"/>
</dbReference>
<dbReference type="InterPro" id="IPR036866">
    <property type="entry name" value="RibonucZ/Hydroxyglut_hydro"/>
</dbReference>
<dbReference type="STRING" id="1447883.A0A2B7YKP4"/>